<dbReference type="RefSeq" id="WP_013273496.1">
    <property type="nucleotide sequence ID" value="NC_014376.1"/>
</dbReference>
<dbReference type="HOGENOM" id="CLU_205759_1_0_9"/>
<accession>D9R6K2</accession>
<dbReference type="KEGG" id="csh:Closa_2872"/>
<name>D9R6K2_LACSW</name>
<dbReference type="eggNOG" id="ENOG5033CCB">
    <property type="taxonomic scope" value="Bacteria"/>
</dbReference>
<sequence>MSYIAPAVQAKFETLSIDLKNEILERNVQINTIYDLIHVLEEIVGEGSK</sequence>
<keyword evidence="2" id="KW-1185">Reference proteome</keyword>
<proteinExistence type="predicted"/>
<dbReference type="STRING" id="610130.Closa_2872"/>
<gene>
    <name evidence="1" type="ordered locus">Closa_2872</name>
</gene>
<organism evidence="1 2">
    <name type="scientific">Lacrimispora saccharolytica (strain ATCC 35040 / DSM 2544 / NRCC 2533 / WM1)</name>
    <name type="common">Clostridium saccharolyticum</name>
    <dbReference type="NCBI Taxonomy" id="610130"/>
    <lineage>
        <taxon>Bacteria</taxon>
        <taxon>Bacillati</taxon>
        <taxon>Bacillota</taxon>
        <taxon>Clostridia</taxon>
        <taxon>Lachnospirales</taxon>
        <taxon>Lachnospiraceae</taxon>
        <taxon>Lacrimispora</taxon>
    </lineage>
</organism>
<dbReference type="Proteomes" id="UP000001662">
    <property type="component" value="Chromosome"/>
</dbReference>
<dbReference type="EMBL" id="CP002109">
    <property type="protein sequence ID" value="ADL05412.1"/>
    <property type="molecule type" value="Genomic_DNA"/>
</dbReference>
<dbReference type="AlphaFoldDB" id="D9R6K2"/>
<evidence type="ECO:0000313" key="1">
    <source>
        <dbReference type="EMBL" id="ADL05412.1"/>
    </source>
</evidence>
<protein>
    <submittedName>
        <fullName evidence="1">Chaperonin GroEL</fullName>
    </submittedName>
</protein>
<reference evidence="1" key="1">
    <citation type="submission" date="2010-07" db="EMBL/GenBank/DDBJ databases">
        <title>Complete sequence of Clostridium saccharolyticum WM1.</title>
        <authorList>
            <consortium name="US DOE Joint Genome Institute"/>
            <person name="Lucas S."/>
            <person name="Copeland A."/>
            <person name="Lapidus A."/>
            <person name="Cheng J.-F."/>
            <person name="Bruce D."/>
            <person name="Goodwin L."/>
            <person name="Pitluck S."/>
            <person name="Chertkov O."/>
            <person name="Detter J.C."/>
            <person name="Han C."/>
            <person name="Tapia R."/>
            <person name="Land M."/>
            <person name="Hauser L."/>
            <person name="Chang Y.-J."/>
            <person name="Jeffries C."/>
            <person name="Kyrpides N."/>
            <person name="Ivanova N."/>
            <person name="Mikhailova N."/>
            <person name="Mouttaki H."/>
            <person name="Lin L."/>
            <person name="Zhou J."/>
            <person name="Hemme C.L."/>
            <person name="Woyke T."/>
        </authorList>
    </citation>
    <scope>NUCLEOTIDE SEQUENCE [LARGE SCALE GENOMIC DNA]</scope>
    <source>
        <strain evidence="1">WM1</strain>
    </source>
</reference>
<dbReference type="PaxDb" id="610130-Closa_2872"/>
<evidence type="ECO:0000313" key="2">
    <source>
        <dbReference type="Proteomes" id="UP000001662"/>
    </source>
</evidence>